<keyword evidence="16" id="KW-1185">Reference proteome</keyword>
<dbReference type="GO" id="GO:0008270">
    <property type="term" value="F:zinc ion binding"/>
    <property type="evidence" value="ECO:0007669"/>
    <property type="project" value="UniProtKB-KW"/>
</dbReference>
<accession>L9K7P5</accession>
<keyword evidence="5" id="KW-0479">Metal-binding</keyword>
<evidence type="ECO:0000313" key="15">
    <source>
        <dbReference type="EMBL" id="ELW58701.1"/>
    </source>
</evidence>
<evidence type="ECO:0000256" key="5">
    <source>
        <dbReference type="ARBA" id="ARBA00022723"/>
    </source>
</evidence>
<organism evidence="15 16">
    <name type="scientific">Tupaia chinensis</name>
    <name type="common">Chinese tree shrew</name>
    <name type="synonym">Tupaia belangeri chinensis</name>
    <dbReference type="NCBI Taxonomy" id="246437"/>
    <lineage>
        <taxon>Eukaryota</taxon>
        <taxon>Metazoa</taxon>
        <taxon>Chordata</taxon>
        <taxon>Craniata</taxon>
        <taxon>Vertebrata</taxon>
        <taxon>Euteleostomi</taxon>
        <taxon>Mammalia</taxon>
        <taxon>Eutheria</taxon>
        <taxon>Euarchontoglires</taxon>
        <taxon>Scandentia</taxon>
        <taxon>Tupaiidae</taxon>
        <taxon>Tupaia</taxon>
    </lineage>
</organism>
<feature type="region of interest" description="Disordered" evidence="13">
    <location>
        <begin position="23"/>
        <end position="42"/>
    </location>
</feature>
<evidence type="ECO:0000256" key="3">
    <source>
        <dbReference type="ARBA" id="ARBA00006991"/>
    </source>
</evidence>
<comment type="function">
    <text evidence="1">May be involved in transcriptional regulation.</text>
</comment>
<dbReference type="PANTHER" id="PTHR15507:SF16">
    <property type="entry name" value="ZINC FINGER PROTEIN 654"/>
    <property type="match status" value="1"/>
</dbReference>
<keyword evidence="4" id="KW-0597">Phosphoprotein</keyword>
<proteinExistence type="inferred from homology"/>
<evidence type="ECO:0000256" key="7">
    <source>
        <dbReference type="ARBA" id="ARBA00022771"/>
    </source>
</evidence>
<dbReference type="GO" id="GO:0003677">
    <property type="term" value="F:DNA binding"/>
    <property type="evidence" value="ECO:0007669"/>
    <property type="project" value="UniProtKB-KW"/>
</dbReference>
<sequence length="300" mass="33544">MAEEESDQEAERLGEELVAIVESPPGPVGLRTAGDDRGGAGGGSCGGCGVGISSRDYCRRFCQVVEDYAGRWQVPLPQLQVLQTALCCFTSASASFPDECEHVQYVLSSLAVSFFELLLFFGRDEFYEEPLKDILGSFQECQNHLRRYGNVNLELVTRIIRDGGPWEDPVLQAVLKAQPASQEIGTSGDSKSKPTFHLLKTDCKSGIDIICNTEKEGKTILALQLCESFLIPQLQSGDMYCIWELIFIWSKLQLKSNPSKQVFVDQCYQLLRTATNVRVIFPFMKIIKDEVNRIYLSLEF</sequence>
<evidence type="ECO:0000313" key="16">
    <source>
        <dbReference type="Proteomes" id="UP000011518"/>
    </source>
</evidence>
<dbReference type="InterPro" id="IPR057986">
    <property type="entry name" value="TPR_Rlf/292/654"/>
</dbReference>
<evidence type="ECO:0000256" key="2">
    <source>
        <dbReference type="ARBA" id="ARBA00004123"/>
    </source>
</evidence>
<comment type="similarity">
    <text evidence="3">Belongs to the krueppel C2H2-type zinc-finger protein family.</text>
</comment>
<keyword evidence="7" id="KW-0863">Zinc-finger</keyword>
<evidence type="ECO:0000256" key="4">
    <source>
        <dbReference type="ARBA" id="ARBA00022553"/>
    </source>
</evidence>
<evidence type="ECO:0000256" key="11">
    <source>
        <dbReference type="ARBA" id="ARBA00023163"/>
    </source>
</evidence>
<reference evidence="16" key="1">
    <citation type="submission" date="2012-07" db="EMBL/GenBank/DDBJ databases">
        <title>Genome of the Chinese tree shrew, a rising model animal genetically related to primates.</title>
        <authorList>
            <person name="Zhang G."/>
            <person name="Fan Y."/>
            <person name="Yao Y."/>
            <person name="Huang Z."/>
        </authorList>
    </citation>
    <scope>NUCLEOTIDE SEQUENCE [LARGE SCALE GENOMIC DNA]</scope>
</reference>
<comment type="subcellular location">
    <subcellularLocation>
        <location evidence="2">Nucleus</location>
    </subcellularLocation>
</comment>
<keyword evidence="10" id="KW-0238">DNA-binding</keyword>
<evidence type="ECO:0000256" key="10">
    <source>
        <dbReference type="ARBA" id="ARBA00023125"/>
    </source>
</evidence>
<gene>
    <name evidence="15" type="ORF">TREES_T100019542</name>
</gene>
<evidence type="ECO:0000256" key="9">
    <source>
        <dbReference type="ARBA" id="ARBA00023015"/>
    </source>
</evidence>
<dbReference type="PANTHER" id="PTHR15507">
    <property type="entry name" value="ZINC FINGER PROTEIN RLF"/>
    <property type="match status" value="1"/>
</dbReference>
<evidence type="ECO:0000256" key="6">
    <source>
        <dbReference type="ARBA" id="ARBA00022737"/>
    </source>
</evidence>
<evidence type="ECO:0000256" key="8">
    <source>
        <dbReference type="ARBA" id="ARBA00022833"/>
    </source>
</evidence>
<keyword evidence="8" id="KW-0862">Zinc</keyword>
<evidence type="ECO:0000256" key="1">
    <source>
        <dbReference type="ARBA" id="ARBA00003767"/>
    </source>
</evidence>
<dbReference type="Proteomes" id="UP000011518">
    <property type="component" value="Unassembled WGS sequence"/>
</dbReference>
<protein>
    <submittedName>
        <fullName evidence="15">Zinc finger protein 292</fullName>
    </submittedName>
</protein>
<feature type="domain" description="Zinc finger protein Rlf/292/654 TPR repeats" evidence="14">
    <location>
        <begin position="199"/>
        <end position="293"/>
    </location>
</feature>
<evidence type="ECO:0000259" key="14">
    <source>
        <dbReference type="Pfam" id="PF25580"/>
    </source>
</evidence>
<dbReference type="InterPro" id="IPR052251">
    <property type="entry name" value="GH-ZnFinger_Regulators"/>
</dbReference>
<dbReference type="AlphaFoldDB" id="L9K7P5"/>
<dbReference type="STRING" id="246437.L9K7P5"/>
<keyword evidence="11" id="KW-0804">Transcription</keyword>
<dbReference type="GO" id="GO:0005634">
    <property type="term" value="C:nucleus"/>
    <property type="evidence" value="ECO:0007669"/>
    <property type="project" value="UniProtKB-SubCell"/>
</dbReference>
<dbReference type="Pfam" id="PF25580">
    <property type="entry name" value="TPR_Rlf"/>
    <property type="match status" value="1"/>
</dbReference>
<evidence type="ECO:0000256" key="12">
    <source>
        <dbReference type="ARBA" id="ARBA00023242"/>
    </source>
</evidence>
<keyword evidence="12" id="KW-0539">Nucleus</keyword>
<name>L9K7P5_TUPCH</name>
<keyword evidence="9" id="KW-0805">Transcription regulation</keyword>
<dbReference type="EMBL" id="KB320900">
    <property type="protein sequence ID" value="ELW58701.1"/>
    <property type="molecule type" value="Genomic_DNA"/>
</dbReference>
<dbReference type="InParanoid" id="L9K7P5"/>
<keyword evidence="6" id="KW-0677">Repeat</keyword>
<evidence type="ECO:0000256" key="13">
    <source>
        <dbReference type="SAM" id="MobiDB-lite"/>
    </source>
</evidence>
<dbReference type="GO" id="GO:0000981">
    <property type="term" value="F:DNA-binding transcription factor activity, RNA polymerase II-specific"/>
    <property type="evidence" value="ECO:0007669"/>
    <property type="project" value="TreeGrafter"/>
</dbReference>
<reference evidence="16" key="2">
    <citation type="journal article" date="2013" name="Nat. Commun.">
        <title>Genome of the Chinese tree shrew.</title>
        <authorList>
            <person name="Fan Y."/>
            <person name="Huang Z.Y."/>
            <person name="Cao C.C."/>
            <person name="Chen C.S."/>
            <person name="Chen Y.X."/>
            <person name="Fan D.D."/>
            <person name="He J."/>
            <person name="Hou H.L."/>
            <person name="Hu L."/>
            <person name="Hu X.T."/>
            <person name="Jiang X.T."/>
            <person name="Lai R."/>
            <person name="Lang Y.S."/>
            <person name="Liang B."/>
            <person name="Liao S.G."/>
            <person name="Mu D."/>
            <person name="Ma Y.Y."/>
            <person name="Niu Y.Y."/>
            <person name="Sun X.Q."/>
            <person name="Xia J.Q."/>
            <person name="Xiao J."/>
            <person name="Xiong Z.Q."/>
            <person name="Xu L."/>
            <person name="Yang L."/>
            <person name="Zhang Y."/>
            <person name="Zhao W."/>
            <person name="Zhao X.D."/>
            <person name="Zheng Y.T."/>
            <person name="Zhou J.M."/>
            <person name="Zhu Y.B."/>
            <person name="Zhang G.J."/>
            <person name="Wang J."/>
            <person name="Yao Y.G."/>
        </authorList>
    </citation>
    <scope>NUCLEOTIDE SEQUENCE [LARGE SCALE GENOMIC DNA]</scope>
</reference>